<organism evidence="9 10">
    <name type="scientific">Paramormyrops kingsleyae</name>
    <dbReference type="NCBI Taxonomy" id="1676925"/>
    <lineage>
        <taxon>Eukaryota</taxon>
        <taxon>Metazoa</taxon>
        <taxon>Chordata</taxon>
        <taxon>Craniata</taxon>
        <taxon>Vertebrata</taxon>
        <taxon>Euteleostomi</taxon>
        <taxon>Actinopterygii</taxon>
        <taxon>Neopterygii</taxon>
        <taxon>Teleostei</taxon>
        <taxon>Osteoglossocephala</taxon>
        <taxon>Osteoglossomorpha</taxon>
        <taxon>Osteoglossiformes</taxon>
        <taxon>Mormyridae</taxon>
        <taxon>Paramormyrops</taxon>
    </lineage>
</organism>
<dbReference type="AlphaFoldDB" id="A0A3B3T3M6"/>
<dbReference type="InterPro" id="IPR051295">
    <property type="entry name" value="LGI_related"/>
</dbReference>
<dbReference type="SUPFAM" id="SSF69322">
    <property type="entry name" value="Tricorn protease domain 2"/>
    <property type="match status" value="1"/>
</dbReference>
<dbReference type="InterPro" id="IPR003591">
    <property type="entry name" value="Leu-rich_rpt_typical-subtyp"/>
</dbReference>
<name>A0A3B3T3M6_9TELE</name>
<evidence type="ECO:0000256" key="7">
    <source>
        <dbReference type="SAM" id="SignalP"/>
    </source>
</evidence>
<keyword evidence="3" id="KW-0433">Leucine-rich repeat</keyword>
<keyword evidence="6" id="KW-0325">Glycoprotein</keyword>
<dbReference type="Ensembl" id="ENSPKIT00000018023.1">
    <property type="protein sequence ID" value="ENSPKIP00000037068.1"/>
    <property type="gene ID" value="ENSPKIG00000015401.1"/>
</dbReference>
<dbReference type="GO" id="GO:0005576">
    <property type="term" value="C:extracellular region"/>
    <property type="evidence" value="ECO:0007669"/>
    <property type="project" value="UniProtKB-SubCell"/>
</dbReference>
<evidence type="ECO:0000256" key="5">
    <source>
        <dbReference type="ARBA" id="ARBA00022737"/>
    </source>
</evidence>
<dbReference type="FunFam" id="3.80.10.10:FF:000017">
    <property type="entry name" value="leucine-rich repeat LGI family member 3"/>
    <property type="match status" value="1"/>
</dbReference>
<dbReference type="GO" id="GO:0017157">
    <property type="term" value="P:regulation of exocytosis"/>
    <property type="evidence" value="ECO:0007669"/>
    <property type="project" value="TreeGrafter"/>
</dbReference>
<dbReference type="GeneTree" id="ENSGT00940000160296"/>
<sequence>MSRVGLRRRRRWCRSIPWTTLGLLLCLVGASLARWVPKIPHCPPTCSCTKDNAFCVDTKAIPKSFPQGIISLTMINVGFTEIPAGSFSHLHLLQFLLLNSNTFTLIANDAFAGLTHLQYLFIENNDIQTLSTHTFRGLKSLIHLSLSNNNLRVLPRDLFRHLDILTDLDLRGNSLLCDCKMKWLVEWMGRTNTSVPPMVCADPLEFRGRRIRDLVPEDFHCMSADFAVYETFPFQSVSVESYTLNGELFIVFAQPYTGICTLYVWDDMGQAFRKHYNITSHSAIHCKPVVINNMVFMVLAQLFGGSYIYKWEEASQHFVKIQDIDTVRVLKPNFVETFQLEDDLFFVMADSSKAGLTTLYRWNSNGFYSYQSLHPWHRDTHVEFLEVDGTPWLILSSISQPPVIYKWNRSRRQFAFSGHLPDAADVWMVRHFNVSGTLYLCLGRFIGDSRVLRWEGQQFVEVQTLPSRGSKAALPFTVAGRQYLVLGSDYSFSRVYLWDKEEQRLWPFQELNVRAPRAFNLISIKNQDFLFAASFKGSTLVYEHLMLDLSAK</sequence>
<feature type="domain" description="LRRCT" evidence="8">
    <location>
        <begin position="173"/>
        <end position="222"/>
    </location>
</feature>
<accession>A0A3B3T3M6</accession>
<dbReference type="PANTHER" id="PTHR24367:SF10">
    <property type="entry name" value="LEUCINE-RICH REPEAT LGI FAMILY MEMBER 3"/>
    <property type="match status" value="1"/>
</dbReference>
<dbReference type="GO" id="GO:0008021">
    <property type="term" value="C:synaptic vesicle"/>
    <property type="evidence" value="ECO:0007669"/>
    <property type="project" value="TreeGrafter"/>
</dbReference>
<keyword evidence="10" id="KW-1185">Reference proteome</keyword>
<keyword evidence="2" id="KW-0964">Secreted</keyword>
<proteinExistence type="predicted"/>
<comment type="subcellular location">
    <subcellularLocation>
        <location evidence="1">Secreted</location>
    </subcellularLocation>
</comment>
<reference evidence="9" key="2">
    <citation type="submission" date="2025-09" db="UniProtKB">
        <authorList>
            <consortium name="Ensembl"/>
        </authorList>
    </citation>
    <scope>IDENTIFICATION</scope>
</reference>
<dbReference type="InterPro" id="IPR000483">
    <property type="entry name" value="Cys-rich_flank_reg_C"/>
</dbReference>
<evidence type="ECO:0000256" key="4">
    <source>
        <dbReference type="ARBA" id="ARBA00022729"/>
    </source>
</evidence>
<feature type="chain" id="PRO_5017210973" evidence="7">
    <location>
        <begin position="34"/>
        <end position="552"/>
    </location>
</feature>
<evidence type="ECO:0000256" key="6">
    <source>
        <dbReference type="ARBA" id="ARBA00023180"/>
    </source>
</evidence>
<evidence type="ECO:0000256" key="3">
    <source>
        <dbReference type="ARBA" id="ARBA00022614"/>
    </source>
</evidence>
<evidence type="ECO:0000313" key="10">
    <source>
        <dbReference type="Proteomes" id="UP000261540"/>
    </source>
</evidence>
<dbReference type="SMART" id="SM00082">
    <property type="entry name" value="LRRCT"/>
    <property type="match status" value="1"/>
</dbReference>
<dbReference type="SUPFAM" id="SSF52058">
    <property type="entry name" value="L domain-like"/>
    <property type="match status" value="1"/>
</dbReference>
<evidence type="ECO:0000259" key="8">
    <source>
        <dbReference type="SMART" id="SM00082"/>
    </source>
</evidence>
<dbReference type="OrthoDB" id="6066926at2759"/>
<evidence type="ECO:0000256" key="2">
    <source>
        <dbReference type="ARBA" id="ARBA00022525"/>
    </source>
</evidence>
<dbReference type="Proteomes" id="UP000261540">
    <property type="component" value="Unplaced"/>
</dbReference>
<dbReference type="PANTHER" id="PTHR24367">
    <property type="entry name" value="LEUCINE-RICH REPEAT-CONTAINING PROTEIN"/>
    <property type="match status" value="1"/>
</dbReference>
<dbReference type="Gene3D" id="3.80.10.10">
    <property type="entry name" value="Ribonuclease Inhibitor"/>
    <property type="match status" value="1"/>
</dbReference>
<dbReference type="InterPro" id="IPR032675">
    <property type="entry name" value="LRR_dom_sf"/>
</dbReference>
<dbReference type="PROSITE" id="PS50912">
    <property type="entry name" value="EAR"/>
    <property type="match status" value="7"/>
</dbReference>
<dbReference type="STRING" id="1676925.ENSPKIP00000037068"/>
<evidence type="ECO:0000256" key="1">
    <source>
        <dbReference type="ARBA" id="ARBA00004613"/>
    </source>
</evidence>
<dbReference type="InterPro" id="IPR005492">
    <property type="entry name" value="EPTP"/>
</dbReference>
<dbReference type="SMART" id="SM00369">
    <property type="entry name" value="LRR_TYP"/>
    <property type="match status" value="3"/>
</dbReference>
<dbReference type="Pfam" id="PF13855">
    <property type="entry name" value="LRR_8"/>
    <property type="match status" value="1"/>
</dbReference>
<keyword evidence="4 7" id="KW-0732">Signal</keyword>
<evidence type="ECO:0000313" key="9">
    <source>
        <dbReference type="Ensembl" id="ENSPKIP00000037068.1"/>
    </source>
</evidence>
<dbReference type="InterPro" id="IPR009039">
    <property type="entry name" value="EAR"/>
</dbReference>
<keyword evidence="5" id="KW-0677">Repeat</keyword>
<dbReference type="InterPro" id="IPR001611">
    <property type="entry name" value="Leu-rich_rpt"/>
</dbReference>
<feature type="signal peptide" evidence="7">
    <location>
        <begin position="1"/>
        <end position="33"/>
    </location>
</feature>
<protein>
    <submittedName>
        <fullName evidence="9">Leucine rich repeat LGI family member 3</fullName>
    </submittedName>
</protein>
<dbReference type="Pfam" id="PF03736">
    <property type="entry name" value="EPTP"/>
    <property type="match status" value="7"/>
</dbReference>
<reference evidence="9" key="1">
    <citation type="submission" date="2025-08" db="UniProtKB">
        <authorList>
            <consortium name="Ensembl"/>
        </authorList>
    </citation>
    <scope>IDENTIFICATION</scope>
</reference>